<organism evidence="3 4">
    <name type="scientific">Viridibacillus arenosi FSL R5-213</name>
    <dbReference type="NCBI Taxonomy" id="1227360"/>
    <lineage>
        <taxon>Bacteria</taxon>
        <taxon>Bacillati</taxon>
        <taxon>Bacillota</taxon>
        <taxon>Bacilli</taxon>
        <taxon>Bacillales</taxon>
        <taxon>Caryophanaceae</taxon>
        <taxon>Viridibacillus</taxon>
    </lineage>
</organism>
<keyword evidence="1" id="KW-0812">Transmembrane</keyword>
<dbReference type="PATRIC" id="fig|1227360.4.peg.554"/>
<name>W4F6S6_9BACL</name>
<feature type="transmembrane region" description="Helical" evidence="1">
    <location>
        <begin position="61"/>
        <end position="80"/>
    </location>
</feature>
<feature type="transmembrane region" description="Helical" evidence="1">
    <location>
        <begin position="140"/>
        <end position="164"/>
    </location>
</feature>
<dbReference type="RefSeq" id="WP_235175673.1">
    <property type="nucleotide sequence ID" value="NZ_ASQA01000008.1"/>
</dbReference>
<feature type="transmembrane region" description="Helical" evidence="1">
    <location>
        <begin position="101"/>
        <end position="134"/>
    </location>
</feature>
<dbReference type="EMBL" id="ASQA01000008">
    <property type="protein sequence ID" value="ETT87831.1"/>
    <property type="molecule type" value="Genomic_DNA"/>
</dbReference>
<feature type="domain" description="DUF418" evidence="2">
    <location>
        <begin position="233"/>
        <end position="386"/>
    </location>
</feature>
<evidence type="ECO:0000256" key="1">
    <source>
        <dbReference type="SAM" id="Phobius"/>
    </source>
</evidence>
<dbReference type="PANTHER" id="PTHR30590">
    <property type="entry name" value="INNER MEMBRANE PROTEIN"/>
    <property type="match status" value="1"/>
</dbReference>
<feature type="transmembrane region" description="Helical" evidence="1">
    <location>
        <begin position="276"/>
        <end position="297"/>
    </location>
</feature>
<dbReference type="eggNOG" id="COG2311">
    <property type="taxonomic scope" value="Bacteria"/>
</dbReference>
<feature type="transmembrane region" description="Helical" evidence="1">
    <location>
        <begin position="318"/>
        <end position="336"/>
    </location>
</feature>
<dbReference type="Proteomes" id="UP000019062">
    <property type="component" value="Unassembled WGS sequence"/>
</dbReference>
<feature type="transmembrane region" description="Helical" evidence="1">
    <location>
        <begin position="21"/>
        <end position="41"/>
    </location>
</feature>
<feature type="transmembrane region" description="Helical" evidence="1">
    <location>
        <begin position="244"/>
        <end position="264"/>
    </location>
</feature>
<evidence type="ECO:0000313" key="4">
    <source>
        <dbReference type="Proteomes" id="UP000019062"/>
    </source>
</evidence>
<gene>
    <name evidence="3" type="ORF">C176_02773</name>
</gene>
<proteinExistence type="predicted"/>
<dbReference type="AlphaFoldDB" id="W4F6S6"/>
<feature type="transmembrane region" description="Helical" evidence="1">
    <location>
        <begin position="214"/>
        <end position="232"/>
    </location>
</feature>
<feature type="transmembrane region" description="Helical" evidence="1">
    <location>
        <begin position="348"/>
        <end position="368"/>
    </location>
</feature>
<reference evidence="3 4" key="1">
    <citation type="journal article" date="2014" name="BMC Genomics">
        <title>Genomic comparison of sporeforming bacilli isolated from milk.</title>
        <authorList>
            <person name="Moreno Switt A.I."/>
            <person name="Andrus A.D."/>
            <person name="Ranieri M.L."/>
            <person name="Orsi R.H."/>
            <person name="Ivy R."/>
            <person name="den Bakker H.C."/>
            <person name="Martin N.H."/>
            <person name="Wiedmann M."/>
            <person name="Boor K.J."/>
        </authorList>
    </citation>
    <scope>NUCLEOTIDE SEQUENCE [LARGE SCALE GENOMIC DNA]</scope>
    <source>
        <strain evidence="3 4">FSL R5-213</strain>
    </source>
</reference>
<dbReference type="InterPro" id="IPR052529">
    <property type="entry name" value="Bact_Transport_Assoc"/>
</dbReference>
<evidence type="ECO:0000259" key="2">
    <source>
        <dbReference type="Pfam" id="PF04235"/>
    </source>
</evidence>
<keyword evidence="1" id="KW-1133">Transmembrane helix</keyword>
<evidence type="ECO:0000313" key="3">
    <source>
        <dbReference type="EMBL" id="ETT87831.1"/>
    </source>
</evidence>
<dbReference type="PANTHER" id="PTHR30590:SF2">
    <property type="entry name" value="INNER MEMBRANE PROTEIN"/>
    <property type="match status" value="1"/>
</dbReference>
<sequence length="396" mass="44688">MNLTPTPMQKRIDTLDIIRGFSLLGIFLVNMFAFSTPSPHIDLKTWFESPIDKQYHQWLDIFVQGSFYPLFSMLFGYGLAMQFTKATQLGDNFYKIGSKRLGVLFGIGVLHAFLIWWGDILMTYAFCGFFLLILLRLKPVWLLTIGGVLYGIVHGFLVVLMGLASLVEESTDFSDFVDITAIESAIAAYGSGSWTEAFMQRLADLQVQASPSMWIVALFTILPYMLLGAAASKWKLVERAKEKRVFWIALTVITLPVGVALKMLPYNLERNLFLDYVQVSFGGPILAIGYAGLIVLLCQIPKFTKILSPVAKAGRMSMTIYLMQSIIGTFIFYHYGLGLYGKIGVDTVTWLAVGIFVLQIVFAELWFLKFKQGPVEAVWKRLTYGKMLQKKEEISR</sequence>
<dbReference type="InterPro" id="IPR007349">
    <property type="entry name" value="DUF418"/>
</dbReference>
<protein>
    <recommendedName>
        <fullName evidence="2">DUF418 domain-containing protein</fullName>
    </recommendedName>
</protein>
<accession>W4F6S6</accession>
<keyword evidence="4" id="KW-1185">Reference proteome</keyword>
<keyword evidence="1" id="KW-0472">Membrane</keyword>
<dbReference type="Pfam" id="PF04235">
    <property type="entry name" value="DUF418"/>
    <property type="match status" value="1"/>
</dbReference>
<comment type="caution">
    <text evidence="3">The sequence shown here is derived from an EMBL/GenBank/DDBJ whole genome shotgun (WGS) entry which is preliminary data.</text>
</comment>